<dbReference type="Gene3D" id="2.40.50.100">
    <property type="match status" value="1"/>
</dbReference>
<dbReference type="GO" id="GO:0005886">
    <property type="term" value="C:plasma membrane"/>
    <property type="evidence" value="ECO:0007669"/>
    <property type="project" value="UniProtKB-SubCell"/>
</dbReference>
<accession>A0A3R7GID9</accession>
<evidence type="ECO:0000256" key="3">
    <source>
        <dbReference type="SAM" id="Coils"/>
    </source>
</evidence>
<evidence type="ECO:0000256" key="1">
    <source>
        <dbReference type="ARBA" id="ARBA00004202"/>
    </source>
</evidence>
<dbReference type="PROSITE" id="PS51866">
    <property type="entry name" value="MOP"/>
    <property type="match status" value="1"/>
</dbReference>
<reference evidence="5 6" key="1">
    <citation type="submission" date="2018-09" db="EMBL/GenBank/DDBJ databases">
        <title>Genomic Encyclopedia of Archaeal and Bacterial Type Strains, Phase II (KMG-II): from individual species to whole genera.</title>
        <authorList>
            <person name="Goeker M."/>
        </authorList>
    </citation>
    <scope>NUCLEOTIDE SEQUENCE [LARGE SCALE GENOMIC DNA]</scope>
    <source>
        <strain evidence="5 6">DSM 13151</strain>
    </source>
</reference>
<dbReference type="GO" id="GO:0015689">
    <property type="term" value="P:molybdate ion transport"/>
    <property type="evidence" value="ECO:0007669"/>
    <property type="project" value="InterPro"/>
</dbReference>
<dbReference type="InterPro" id="IPR036388">
    <property type="entry name" value="WH-like_DNA-bd_sf"/>
</dbReference>
<dbReference type="InterPro" id="IPR004606">
    <property type="entry name" value="Mop_domain"/>
</dbReference>
<dbReference type="Gene3D" id="1.10.10.10">
    <property type="entry name" value="Winged helix-like DNA-binding domain superfamily/Winged helix DNA-binding domain"/>
    <property type="match status" value="1"/>
</dbReference>
<gene>
    <name evidence="5" type="ORF">ATJ93_1958</name>
</gene>
<evidence type="ECO:0000313" key="5">
    <source>
        <dbReference type="EMBL" id="RKD95108.1"/>
    </source>
</evidence>
<comment type="subcellular location">
    <subcellularLocation>
        <location evidence="1">Cell membrane</location>
        <topology evidence="1">Peripheral membrane protein</topology>
    </subcellularLocation>
</comment>
<protein>
    <submittedName>
        <fullName evidence="5">Molybdate transport system regulatory protein</fullName>
    </submittedName>
</protein>
<dbReference type="Proteomes" id="UP000283805">
    <property type="component" value="Unassembled WGS sequence"/>
</dbReference>
<dbReference type="AlphaFoldDB" id="A0A3R7GID9"/>
<feature type="domain" description="Mop" evidence="4">
    <location>
        <begin position="161"/>
        <end position="238"/>
    </location>
</feature>
<sequence length="245" mass="26208">MTIEREYTTKLAVDDVTIDRRDIEMLDAIEQYGSMHRAADELGRSYARLQNRVVEIEEAVGQITERKRGGSGGGGTELTETARDLRRQFDRHDAALDGVARVTESVFAGTVRDRTGELATVETAVGPIVALAPEGASDVQITVRSDAVVLTDPDETPRADGTSLRNQFQGTVARLEPGDAISRVTIDLEADSDSDGDSNPSETVLEALVTKGSVDRLALESGRAITASFKATAARAIDVDDDSSA</sequence>
<evidence type="ECO:0000256" key="2">
    <source>
        <dbReference type="ARBA" id="ARBA00022505"/>
    </source>
</evidence>
<dbReference type="EMBL" id="RAPO01000002">
    <property type="protein sequence ID" value="RKD95108.1"/>
    <property type="molecule type" value="Genomic_DNA"/>
</dbReference>
<keyword evidence="2" id="KW-0500">Molybdenum</keyword>
<keyword evidence="6" id="KW-1185">Reference proteome</keyword>
<keyword evidence="3" id="KW-0175">Coiled coil</keyword>
<dbReference type="RefSeq" id="WP_120244415.1">
    <property type="nucleotide sequence ID" value="NZ_RAPO01000002.1"/>
</dbReference>
<evidence type="ECO:0000259" key="4">
    <source>
        <dbReference type="PROSITE" id="PS51866"/>
    </source>
</evidence>
<dbReference type="SUPFAM" id="SSF50331">
    <property type="entry name" value="MOP-like"/>
    <property type="match status" value="1"/>
</dbReference>
<organism evidence="5 6">
    <name type="scientific">Halopiger aswanensis</name>
    <dbReference type="NCBI Taxonomy" id="148449"/>
    <lineage>
        <taxon>Archaea</taxon>
        <taxon>Methanobacteriati</taxon>
        <taxon>Methanobacteriota</taxon>
        <taxon>Stenosarchaea group</taxon>
        <taxon>Halobacteria</taxon>
        <taxon>Halobacteriales</taxon>
        <taxon>Natrialbaceae</taxon>
        <taxon>Halopiger</taxon>
    </lineage>
</organism>
<feature type="coiled-coil region" evidence="3">
    <location>
        <begin position="39"/>
        <end position="66"/>
    </location>
</feature>
<dbReference type="SUPFAM" id="SSF46785">
    <property type="entry name" value="Winged helix' DNA-binding domain"/>
    <property type="match status" value="1"/>
</dbReference>
<dbReference type="InterPro" id="IPR036390">
    <property type="entry name" value="WH_DNA-bd_sf"/>
</dbReference>
<comment type="caution">
    <text evidence="5">The sequence shown here is derived from an EMBL/GenBank/DDBJ whole genome shotgun (WGS) entry which is preliminary data.</text>
</comment>
<evidence type="ECO:0000313" key="6">
    <source>
        <dbReference type="Proteomes" id="UP000283805"/>
    </source>
</evidence>
<dbReference type="InterPro" id="IPR051815">
    <property type="entry name" value="Molybdate_resp_trans_reg"/>
</dbReference>
<proteinExistence type="predicted"/>
<dbReference type="PANTHER" id="PTHR30432:SF1">
    <property type="entry name" value="DNA-BINDING TRANSCRIPTIONAL DUAL REGULATOR MODE"/>
    <property type="match status" value="1"/>
</dbReference>
<dbReference type="InterPro" id="IPR005116">
    <property type="entry name" value="Transp-assoc_OB_typ1"/>
</dbReference>
<dbReference type="OrthoDB" id="70912at2157"/>
<dbReference type="InterPro" id="IPR008995">
    <property type="entry name" value="Mo/tungstate-bd_C_term_dom"/>
</dbReference>
<name>A0A3R7GID9_9EURY</name>
<dbReference type="PANTHER" id="PTHR30432">
    <property type="entry name" value="TRANSCRIPTIONAL REGULATOR MODE"/>
    <property type="match status" value="1"/>
</dbReference>
<dbReference type="Pfam" id="PF03459">
    <property type="entry name" value="TOBE"/>
    <property type="match status" value="1"/>
</dbReference>